<dbReference type="EMBL" id="BMAV01014804">
    <property type="protein sequence ID" value="GFY63492.1"/>
    <property type="molecule type" value="Genomic_DNA"/>
</dbReference>
<gene>
    <name evidence="1" type="ORF">TNIN_272741</name>
</gene>
<evidence type="ECO:0000313" key="1">
    <source>
        <dbReference type="EMBL" id="GFY63492.1"/>
    </source>
</evidence>
<sequence>MLWNTKNVHCLPSKAAYHDVKTKFIGQINWTKDKEEITEMTILFRIEGYEKNGILFSGHAANYGDTPRQFMLFPVLLKIIWRSSG</sequence>
<organism evidence="1 2">
    <name type="scientific">Trichonephila inaurata madagascariensis</name>
    <dbReference type="NCBI Taxonomy" id="2747483"/>
    <lineage>
        <taxon>Eukaryota</taxon>
        <taxon>Metazoa</taxon>
        <taxon>Ecdysozoa</taxon>
        <taxon>Arthropoda</taxon>
        <taxon>Chelicerata</taxon>
        <taxon>Arachnida</taxon>
        <taxon>Araneae</taxon>
        <taxon>Araneomorphae</taxon>
        <taxon>Entelegynae</taxon>
        <taxon>Araneoidea</taxon>
        <taxon>Nephilidae</taxon>
        <taxon>Trichonephila</taxon>
        <taxon>Trichonephila inaurata</taxon>
    </lineage>
</organism>
<accession>A0A8X6Y1A5</accession>
<dbReference type="Proteomes" id="UP000886998">
    <property type="component" value="Unassembled WGS sequence"/>
</dbReference>
<keyword evidence="2" id="KW-1185">Reference proteome</keyword>
<evidence type="ECO:0000313" key="2">
    <source>
        <dbReference type="Proteomes" id="UP000886998"/>
    </source>
</evidence>
<dbReference type="AlphaFoldDB" id="A0A8X6Y1A5"/>
<reference evidence="1" key="1">
    <citation type="submission" date="2020-08" db="EMBL/GenBank/DDBJ databases">
        <title>Multicomponent nature underlies the extraordinary mechanical properties of spider dragline silk.</title>
        <authorList>
            <person name="Kono N."/>
            <person name="Nakamura H."/>
            <person name="Mori M."/>
            <person name="Yoshida Y."/>
            <person name="Ohtoshi R."/>
            <person name="Malay A.D."/>
            <person name="Moran D.A.P."/>
            <person name="Tomita M."/>
            <person name="Numata K."/>
            <person name="Arakawa K."/>
        </authorList>
    </citation>
    <scope>NUCLEOTIDE SEQUENCE</scope>
</reference>
<comment type="caution">
    <text evidence="1">The sequence shown here is derived from an EMBL/GenBank/DDBJ whole genome shotgun (WGS) entry which is preliminary data.</text>
</comment>
<proteinExistence type="predicted"/>
<protein>
    <submittedName>
        <fullName evidence="1">Uncharacterized protein</fullName>
    </submittedName>
</protein>
<name>A0A8X6Y1A5_9ARAC</name>